<dbReference type="InterPro" id="IPR036390">
    <property type="entry name" value="WH_DNA-bd_sf"/>
</dbReference>
<dbReference type="RefSeq" id="WP_129833908.1">
    <property type="nucleotide sequence ID" value="NZ_CP035704.1"/>
</dbReference>
<gene>
    <name evidence="2" type="ORF">ELE36_12845</name>
</gene>
<sequence length="268" mass="29665">MAQELILAASGNRGMCVTVHIPTSFQFSIHGATDGFLRSLVCDTYLTLQSALRRIAAKSISCEATCCTSKNIDYSTYYFPTNSFISMLVNVDEHSVLEVGMIGSEGMCGHEAIWGSAQAPLRALVQGAGHAWRMEFAAFQRHLENSAAVRQTMNRYVGILFRQLAQTAACTRFHTVEQRLARWLLMTGDRAHTDSFVVTQEFLSFMLGVQRAGVTRAAGALQARDLIQYTRGQMDILDRDALTSVACVCYQADLSSYQRGLARETYMA</sequence>
<evidence type="ECO:0000313" key="3">
    <source>
        <dbReference type="Proteomes" id="UP000291562"/>
    </source>
</evidence>
<accession>A0A411HLB6</accession>
<dbReference type="AlphaFoldDB" id="A0A411HLB6"/>
<dbReference type="Pfam" id="PF13545">
    <property type="entry name" value="HTH_Crp_2"/>
    <property type="match status" value="1"/>
</dbReference>
<protein>
    <submittedName>
        <fullName evidence="2">Crp/Fnr family transcriptional regulator</fullName>
    </submittedName>
</protein>
<dbReference type="Proteomes" id="UP000291562">
    <property type="component" value="Chromosome"/>
</dbReference>
<dbReference type="GO" id="GO:0003677">
    <property type="term" value="F:DNA binding"/>
    <property type="evidence" value="ECO:0007669"/>
    <property type="project" value="InterPro"/>
</dbReference>
<dbReference type="OrthoDB" id="8969464at2"/>
<dbReference type="InterPro" id="IPR012318">
    <property type="entry name" value="HTH_CRP"/>
</dbReference>
<dbReference type="GO" id="GO:0006355">
    <property type="term" value="P:regulation of DNA-templated transcription"/>
    <property type="evidence" value="ECO:0007669"/>
    <property type="project" value="InterPro"/>
</dbReference>
<feature type="domain" description="HTH crp-type" evidence="1">
    <location>
        <begin position="178"/>
        <end position="243"/>
    </location>
</feature>
<keyword evidence="3" id="KW-1185">Reference proteome</keyword>
<proteinExistence type="predicted"/>
<dbReference type="Gene3D" id="2.60.120.10">
    <property type="entry name" value="Jelly Rolls"/>
    <property type="match status" value="1"/>
</dbReference>
<dbReference type="EMBL" id="CP035704">
    <property type="protein sequence ID" value="QBB71167.1"/>
    <property type="molecule type" value="Genomic_DNA"/>
</dbReference>
<organism evidence="2 3">
    <name type="scientific">Pseudolysobacter antarcticus</name>
    <dbReference type="NCBI Taxonomy" id="2511995"/>
    <lineage>
        <taxon>Bacteria</taxon>
        <taxon>Pseudomonadati</taxon>
        <taxon>Pseudomonadota</taxon>
        <taxon>Gammaproteobacteria</taxon>
        <taxon>Lysobacterales</taxon>
        <taxon>Rhodanobacteraceae</taxon>
        <taxon>Pseudolysobacter</taxon>
    </lineage>
</organism>
<dbReference type="KEGG" id="xbc:ELE36_12845"/>
<dbReference type="InterPro" id="IPR014710">
    <property type="entry name" value="RmlC-like_jellyroll"/>
</dbReference>
<dbReference type="SUPFAM" id="SSF46785">
    <property type="entry name" value="Winged helix' DNA-binding domain"/>
    <property type="match status" value="1"/>
</dbReference>
<name>A0A411HLB6_9GAMM</name>
<reference evidence="2 3" key="1">
    <citation type="submission" date="2019-01" db="EMBL/GenBank/DDBJ databases">
        <title>Pseudolysobacter antarctica gen. nov., sp. nov., isolated from Fildes Peninsula, Antarctica.</title>
        <authorList>
            <person name="Wei Z."/>
            <person name="Peng F."/>
        </authorList>
    </citation>
    <scope>NUCLEOTIDE SEQUENCE [LARGE SCALE GENOMIC DNA]</scope>
    <source>
        <strain evidence="2 3">AQ6-296</strain>
    </source>
</reference>
<evidence type="ECO:0000259" key="1">
    <source>
        <dbReference type="Pfam" id="PF13545"/>
    </source>
</evidence>
<evidence type="ECO:0000313" key="2">
    <source>
        <dbReference type="EMBL" id="QBB71167.1"/>
    </source>
</evidence>